<dbReference type="AlphaFoldDB" id="A0A0E3GWP2"/>
<dbReference type="EMBL" id="CP033239">
    <property type="protein sequence ID" value="AZF78974.1"/>
    <property type="molecule type" value="Genomic_DNA"/>
</dbReference>
<evidence type="ECO:0000256" key="9">
    <source>
        <dbReference type="ARBA" id="ARBA00023136"/>
    </source>
</evidence>
<dbReference type="EMBL" id="CP033235">
    <property type="protein sequence ID" value="AZF68503.1"/>
    <property type="molecule type" value="Genomic_DNA"/>
</dbReference>
<reference evidence="17" key="5">
    <citation type="submission" date="2018-10" db="EMBL/GenBank/DDBJ databases">
        <authorList>
            <person name="McCarthy S."/>
            <person name="Gradnigo J."/>
            <person name="Johnson T."/>
            <person name="Payne S."/>
            <person name="Lipzen A."/>
            <person name="Schackwitz W."/>
            <person name="Martin J."/>
            <person name="Moriyama E."/>
            <person name="Blum P."/>
        </authorList>
    </citation>
    <scope>NUCLEOTIDE SEQUENCE</scope>
    <source>
        <strain evidence="15">SARC-B</strain>
        <strain evidence="16">SARC-C</strain>
        <strain evidence="17">SULA</strain>
    </source>
</reference>
<evidence type="ECO:0000313" key="26">
    <source>
        <dbReference type="EMBL" id="SAI84275.1"/>
    </source>
</evidence>
<dbReference type="PIRSF" id="PIRSF004557">
    <property type="entry name" value="SecY"/>
    <property type="match status" value="1"/>
</dbReference>
<reference evidence="25 38" key="6">
    <citation type="journal article" date="2020" name="Nat. Commun.">
        <title>The structures of two archaeal type IV pili illuminate evolutionary relationships.</title>
        <authorList>
            <person name="Wang F."/>
            <person name="Baquero D.P."/>
            <person name="Su Z."/>
            <person name="Beltran L.C."/>
            <person name="Prangishvili D."/>
            <person name="Krupovic M."/>
            <person name="Egelman E.H."/>
        </authorList>
    </citation>
    <scope>NUCLEOTIDE SEQUENCE [LARGE SCALE GENOMIC DNA]</scope>
    <source>
        <strain evidence="25 38">POZ149</strain>
    </source>
</reference>
<evidence type="ECO:0000256" key="4">
    <source>
        <dbReference type="ARBA" id="ARBA00022475"/>
    </source>
</evidence>
<feature type="transmembrane region" description="Helical" evidence="10">
    <location>
        <begin position="242"/>
        <end position="259"/>
    </location>
</feature>
<dbReference type="InterPro" id="IPR019561">
    <property type="entry name" value="Translocon_Sec61/SecY_plug_dom"/>
</dbReference>
<evidence type="ECO:0000313" key="27">
    <source>
        <dbReference type="Proteomes" id="UP000033057"/>
    </source>
</evidence>
<dbReference type="GO" id="GO:0012505">
    <property type="term" value="C:endomembrane system"/>
    <property type="evidence" value="ECO:0007669"/>
    <property type="project" value="UniProtKB-SubCell"/>
</dbReference>
<dbReference type="RefSeq" id="WP_009991249.1">
    <property type="nucleotide sequence ID" value="NZ_CP011055.2"/>
</dbReference>
<reference evidence="31 32" key="4">
    <citation type="journal article" date="2018" name="Proc. Natl. Acad. Sci. U.S.A.">
        <title>Nonmutational mechanism of inheritance in the Archaeon Sulfolobus solfataricus.</title>
        <authorList>
            <person name="Payne S."/>
            <person name="McCarthy S."/>
            <person name="Johnson T."/>
            <person name="North E."/>
            <person name="Blum P."/>
        </authorList>
    </citation>
    <scope>NUCLEOTIDE SEQUENCE [LARGE SCALE GENOMIC DNA]</scope>
    <source>
        <strain evidence="19 31">SARC-H</strain>
        <strain evidence="20 35">SARC-I</strain>
        <strain evidence="22 36">SARC-N</strain>
        <strain evidence="23 37">SARC-O</strain>
        <strain evidence="24 32">SUL120</strain>
        <strain evidence="18 33">SULG</strain>
        <strain evidence="21 34">SULM</strain>
    </source>
</reference>
<dbReference type="Proteomes" id="UP000275843">
    <property type="component" value="Chromosome"/>
</dbReference>
<evidence type="ECO:0000313" key="38">
    <source>
        <dbReference type="Proteomes" id="UP000594632"/>
    </source>
</evidence>
<evidence type="ECO:0000256" key="1">
    <source>
        <dbReference type="ARBA" id="ARBA00004127"/>
    </source>
</evidence>
<dbReference type="GO" id="GO:0065002">
    <property type="term" value="P:intracellular protein transmembrane transport"/>
    <property type="evidence" value="ECO:0007669"/>
    <property type="project" value="UniProtKB-UniRule"/>
</dbReference>
<dbReference type="EMBL" id="CP033236">
    <property type="protein sequence ID" value="AZF71123.1"/>
    <property type="molecule type" value="Genomic_DNA"/>
</dbReference>
<feature type="transmembrane region" description="Helical" evidence="10">
    <location>
        <begin position="176"/>
        <end position="197"/>
    </location>
</feature>
<evidence type="ECO:0000256" key="11">
    <source>
        <dbReference type="RuleBase" id="RU000537"/>
    </source>
</evidence>
<keyword evidence="6 10" id="KW-0653">Protein transport</keyword>
<dbReference type="OMA" id="PMMRQMF"/>
<feature type="transmembrane region" description="Helical" evidence="10">
    <location>
        <begin position="30"/>
        <end position="52"/>
    </location>
</feature>
<dbReference type="KEGG" id="ssoa:SULA_1781"/>
<dbReference type="GO" id="GO:0006605">
    <property type="term" value="P:protein targeting"/>
    <property type="evidence" value="ECO:0007669"/>
    <property type="project" value="UniProtKB-UniRule"/>
</dbReference>
<evidence type="ECO:0000256" key="6">
    <source>
        <dbReference type="ARBA" id="ARBA00022927"/>
    </source>
</evidence>
<feature type="transmembrane region" description="Helical" evidence="10">
    <location>
        <begin position="349"/>
        <end position="368"/>
    </location>
</feature>
<dbReference type="GO" id="GO:0005886">
    <property type="term" value="C:plasma membrane"/>
    <property type="evidence" value="ECO:0007669"/>
    <property type="project" value="UniProtKB-SubCell"/>
</dbReference>
<dbReference type="PANTHER" id="PTHR10906">
    <property type="entry name" value="SECY/SEC61-ALPHA FAMILY MEMBER"/>
    <property type="match status" value="1"/>
</dbReference>
<dbReference type="Gene3D" id="1.10.3370.10">
    <property type="entry name" value="SecY subunit domain"/>
    <property type="match status" value="1"/>
</dbReference>
<dbReference type="KEGG" id="ssof:SULC_1780"/>
<feature type="transmembrane region" description="Helical" evidence="10">
    <location>
        <begin position="279"/>
        <end position="298"/>
    </location>
</feature>
<dbReference type="InterPro" id="IPR002208">
    <property type="entry name" value="SecY/SEC61-alpha"/>
</dbReference>
<dbReference type="SUPFAM" id="SSF103491">
    <property type="entry name" value="Preprotein translocase SecY subunit"/>
    <property type="match status" value="1"/>
</dbReference>
<feature type="transmembrane region" description="Helical" evidence="10">
    <location>
        <begin position="406"/>
        <end position="428"/>
    </location>
</feature>
<evidence type="ECO:0000256" key="7">
    <source>
        <dbReference type="ARBA" id="ARBA00022989"/>
    </source>
</evidence>
<dbReference type="Proteomes" id="UP000273194">
    <property type="component" value="Chromosome"/>
</dbReference>
<dbReference type="PATRIC" id="fig|2287.6.peg.1841"/>
<evidence type="ECO:0000313" key="33">
    <source>
        <dbReference type="Proteomes" id="UP000273194"/>
    </source>
</evidence>
<reference evidence="26" key="3">
    <citation type="submission" date="2016-04" db="EMBL/GenBank/DDBJ databases">
        <authorList>
            <person name="Evans L.H."/>
            <person name="Alamgir A."/>
            <person name="Owens N."/>
            <person name="Weber N.D."/>
            <person name="Virtaneva K."/>
            <person name="Barbian K."/>
            <person name="Babar A."/>
            <person name="Rosenke K."/>
        </authorList>
    </citation>
    <scope>NUCLEOTIDE SEQUENCE</scope>
    <source>
        <strain evidence="26">P1</strain>
    </source>
</reference>
<feature type="transmembrane region" description="Helical" evidence="10">
    <location>
        <begin position="64"/>
        <end position="88"/>
    </location>
</feature>
<evidence type="ECO:0000313" key="31">
    <source>
        <dbReference type="Proteomes" id="UP000267993"/>
    </source>
</evidence>
<keyword evidence="7 10" id="KW-1133">Transmembrane helix</keyword>
<dbReference type="Proteomes" id="UP000033085">
    <property type="component" value="Chromosome"/>
</dbReference>
<accession>A0A0E3GWP2</accession>
<evidence type="ECO:0000313" key="30">
    <source>
        <dbReference type="Proteomes" id="UP000076770"/>
    </source>
</evidence>
<evidence type="ECO:0000313" key="21">
    <source>
        <dbReference type="EMBL" id="AZF76366.1"/>
    </source>
</evidence>
<feature type="domain" description="Translocon Sec61/SecY plug" evidence="14">
    <location>
        <begin position="38"/>
        <end position="72"/>
    </location>
</feature>
<dbReference type="GeneID" id="44129694"/>
<dbReference type="InterPro" id="IPR023201">
    <property type="entry name" value="SecY_dom_sf"/>
</dbReference>
<dbReference type="EMBL" id="CP033240">
    <property type="protein sequence ID" value="AZF81579.1"/>
    <property type="molecule type" value="Genomic_DNA"/>
</dbReference>
<feature type="transmembrane region" description="Helical" evidence="10">
    <location>
        <begin position="141"/>
        <end position="164"/>
    </location>
</feature>
<keyword evidence="5 10" id="KW-0812">Transmembrane</keyword>
<organism evidence="17 29">
    <name type="scientific">Saccharolobus solfataricus</name>
    <name type="common">Sulfolobus solfataricus</name>
    <dbReference type="NCBI Taxonomy" id="2287"/>
    <lineage>
        <taxon>Archaea</taxon>
        <taxon>Thermoproteota</taxon>
        <taxon>Thermoprotei</taxon>
        <taxon>Sulfolobales</taxon>
        <taxon>Sulfolobaceae</taxon>
        <taxon>Saccharolobus</taxon>
    </lineage>
</organism>
<evidence type="ECO:0000313" key="16">
    <source>
        <dbReference type="EMBL" id="AKA76722.1"/>
    </source>
</evidence>
<evidence type="ECO:0000313" key="36">
    <source>
        <dbReference type="Proteomes" id="UP000278715"/>
    </source>
</evidence>
<evidence type="ECO:0000313" key="17">
    <source>
        <dbReference type="EMBL" id="AKA79416.1"/>
    </source>
</evidence>
<dbReference type="Proteomes" id="UP000267993">
    <property type="component" value="Chromosome"/>
</dbReference>
<comment type="function">
    <text evidence="10 11">The central subunit of the protein translocation channel SecYEG. Consists of two halves formed by TMs 1-5 and 6-10. These two domains form a lateral gate at the front which open onto the bilayer between TMs 2 and 7, and are clamped together by SecE at the back. The channel is closed by both a pore ring composed of hydrophobic SecY resides and a short helix (helix 2A) on the extracellular side of the membrane which forms a plug. The plug probably moves laterally to allow the channel to open. The ring and the pore may move independently.</text>
</comment>
<evidence type="ECO:0000313" key="25">
    <source>
        <dbReference type="EMBL" id="QPG50967.1"/>
    </source>
</evidence>
<dbReference type="Proteomes" id="UP000594632">
    <property type="component" value="Chromosome"/>
</dbReference>
<dbReference type="EMBL" id="CP050869">
    <property type="protein sequence ID" value="QPG50967.1"/>
    <property type="molecule type" value="Genomic_DNA"/>
</dbReference>
<dbReference type="SMR" id="A0A0E3GWP2"/>
<evidence type="ECO:0000313" key="19">
    <source>
        <dbReference type="EMBL" id="AZF71123.1"/>
    </source>
</evidence>
<sequence length="469" mass="50493">MSFIDSLATLGQYLPAVTKPKEKPSLGQKLVWSLVAVIIYLIMASTPLYGITSASFFKNLILEQIIFASTTGTLAQLGIGPIITAGLIMQILAGSKLISIDLNDPDDRVKFTEAQKGLAFIFILVESALFGYVLARTSTTINASILFIAGIVIAQLIVATYLILLLDELIQKGWGLGSGVSLFILAGVMKIMFWDMFGIASVSSQNLPIGFFPALFTALASHSDVLNLIVNTSTKNLFQPDLVGLVTTIALIIITIYLTTMTIEIPVTSQKLRGIRRTIPLNFLYVSSIPVIFVAVLGSDIQLFASLASYVSPSASNILNTVSGVFFFPPPNSAIPHSIYAVVLDPLGALEYAVVFIVLSILFGILWVDVAGLDPATQAQQLVEAGIEIPGVRNNPKIIEGILARYIYPLAFFSSIIVGLIAVFATLLGAYGTGIGILLAVTIAIQYYSLLAYERSLEMYPLLKRLIGE</sequence>
<evidence type="ECO:0000256" key="5">
    <source>
        <dbReference type="ARBA" id="ARBA00022692"/>
    </source>
</evidence>
<protein>
    <recommendedName>
        <fullName evidence="10 11">Protein translocase subunit SecY</fullName>
    </recommendedName>
    <alternativeName>
        <fullName evidence="10">Protein transport protein SEC61 subunit alpha homolog</fullName>
    </alternativeName>
</protein>
<proteinExistence type="inferred from homology"/>
<dbReference type="Proteomes" id="UP000033106">
    <property type="component" value="Chromosome"/>
</dbReference>
<evidence type="ECO:0000313" key="37">
    <source>
        <dbReference type="Proteomes" id="UP000282269"/>
    </source>
</evidence>
<dbReference type="Proteomes" id="UP000269431">
    <property type="component" value="Chromosome"/>
</dbReference>
<dbReference type="Pfam" id="PF00344">
    <property type="entry name" value="SecY"/>
    <property type="match status" value="1"/>
</dbReference>
<reference evidence="30" key="2">
    <citation type="submission" date="2016-04" db="EMBL/GenBank/DDBJ databases">
        <authorList>
            <person name="Shah S.A."/>
            <person name="Garrett R.A."/>
        </authorList>
    </citation>
    <scope>NUCLEOTIDE SEQUENCE [LARGE SCALE GENOMIC DNA]</scope>
    <source>
        <strain evidence="30">ATCC 35091 / DSM 1616 / JCM 8930 / NBRC 15331 / P1</strain>
    </source>
</reference>
<dbReference type="OrthoDB" id="371914at2157"/>
<feature type="transmembrane region" description="Helical" evidence="10">
    <location>
        <begin position="209"/>
        <end position="230"/>
    </location>
</feature>
<evidence type="ECO:0000256" key="3">
    <source>
        <dbReference type="ARBA" id="ARBA00022448"/>
    </source>
</evidence>
<dbReference type="HAMAP" id="MF_01465">
    <property type="entry name" value="SecY"/>
    <property type="match status" value="1"/>
</dbReference>
<evidence type="ECO:0000313" key="23">
    <source>
        <dbReference type="EMBL" id="AZF81579.1"/>
    </source>
</evidence>
<evidence type="ECO:0000313" key="28">
    <source>
        <dbReference type="Proteomes" id="UP000033085"/>
    </source>
</evidence>
<evidence type="ECO:0000313" key="18">
    <source>
        <dbReference type="EMBL" id="AZF68503.1"/>
    </source>
</evidence>
<keyword evidence="9 10" id="KW-0472">Membrane</keyword>
<dbReference type="PROSITE" id="PS00756">
    <property type="entry name" value="SECY_2"/>
    <property type="match status" value="1"/>
</dbReference>
<evidence type="ECO:0000256" key="13">
    <source>
        <dbReference type="RuleBase" id="RU004349"/>
    </source>
</evidence>
<dbReference type="EMBL" id="CP033237">
    <property type="protein sequence ID" value="AZF73743.1"/>
    <property type="molecule type" value="Genomic_DNA"/>
</dbReference>
<dbReference type="GeneID" id="1454963"/>
<keyword evidence="4 10" id="KW-1003">Cell membrane</keyword>
<dbReference type="Proteomes" id="UP000273443">
    <property type="component" value="Chromosome"/>
</dbReference>
<evidence type="ECO:0000256" key="12">
    <source>
        <dbReference type="RuleBase" id="RU003484"/>
    </source>
</evidence>
<evidence type="ECO:0000313" key="29">
    <source>
        <dbReference type="Proteomes" id="UP000033106"/>
    </source>
</evidence>
<evidence type="ECO:0000313" key="22">
    <source>
        <dbReference type="EMBL" id="AZF78974.1"/>
    </source>
</evidence>
<dbReference type="EMBL" id="CP011056">
    <property type="protein sequence ID" value="AKA76722.1"/>
    <property type="molecule type" value="Genomic_DNA"/>
</dbReference>
<dbReference type="Proteomes" id="UP000278715">
    <property type="component" value="Chromosome"/>
</dbReference>
<dbReference type="EMBL" id="CP011057">
    <property type="protein sequence ID" value="AKA79416.1"/>
    <property type="molecule type" value="Genomic_DNA"/>
</dbReference>
<comment type="subcellular location">
    <subcellularLocation>
        <location evidence="10">Cell membrane</location>
        <topology evidence="10">Multi-pass membrane protein</topology>
    </subcellularLocation>
    <subcellularLocation>
        <location evidence="1">Endomembrane system</location>
        <topology evidence="1">Multi-pass membrane protein</topology>
    </subcellularLocation>
    <subcellularLocation>
        <location evidence="12">Membrane</location>
        <topology evidence="12">Multi-pass membrane protein</topology>
    </subcellularLocation>
</comment>
<evidence type="ECO:0000313" key="24">
    <source>
        <dbReference type="EMBL" id="AZF84156.1"/>
    </source>
</evidence>
<reference evidence="27 28" key="1">
    <citation type="journal article" date="2015" name="Genome Announc.">
        <title>Complete Genome Sequence of Sulfolobus solfataricus Strain 98/2 and Evolved Derivatives.</title>
        <authorList>
            <person name="McCarthy S."/>
            <person name="Gradnigo J."/>
            <person name="Johnson T."/>
            <person name="Payne S."/>
            <person name="Lipzen A."/>
            <person name="Martin J."/>
            <person name="Schackwitz W."/>
            <person name="Moriyama E."/>
            <person name="Blum P."/>
        </authorList>
    </citation>
    <scope>NUCLEOTIDE SEQUENCE [LARGE SCALE GENOMIC DNA]</scope>
    <source>
        <strain evidence="27">98/2 SULC</strain>
        <strain evidence="15">SARC-B</strain>
        <strain evidence="16">SARC-C</strain>
        <strain evidence="17 29">SULA</strain>
        <strain evidence="28">SULB</strain>
    </source>
</reference>
<feature type="transmembrane region" description="Helical" evidence="10">
    <location>
        <begin position="117"/>
        <end position="135"/>
    </location>
</feature>
<dbReference type="EMBL" id="CP033238">
    <property type="protein sequence ID" value="AZF76366.1"/>
    <property type="molecule type" value="Genomic_DNA"/>
</dbReference>
<comment type="subunit">
    <text evidence="10">Component of the Sec protein translocase complex. Heterotrimer consisting of alpha (SecY), beta (SecG) and gamma (SecE) subunits. The heterotrimers can form oligomers, although 1 heterotrimer is thought to be able to translocate proteins. Interacts with the ribosome. May interact with SecDF, and other proteins may be involved.</text>
</comment>
<dbReference type="PROSITE" id="PS00755">
    <property type="entry name" value="SECY_1"/>
    <property type="match status" value="1"/>
</dbReference>
<dbReference type="EMBL" id="CP033241">
    <property type="protein sequence ID" value="AZF84156.1"/>
    <property type="molecule type" value="Genomic_DNA"/>
</dbReference>
<comment type="caution">
    <text evidence="10">Lacks conserved residue(s) required for the propagation of feature annotation.</text>
</comment>
<comment type="similarity">
    <text evidence="2 10 13">Belongs to the SecY/SEC61-alpha family.</text>
</comment>
<dbReference type="Proteomes" id="UP000033057">
    <property type="component" value="Chromosome"/>
</dbReference>
<dbReference type="Pfam" id="PF10559">
    <property type="entry name" value="Plug_translocon"/>
    <property type="match status" value="1"/>
</dbReference>
<evidence type="ECO:0000256" key="10">
    <source>
        <dbReference type="HAMAP-Rule" id="MF_01465"/>
    </source>
</evidence>
<gene>
    <name evidence="10 17" type="primary">secY</name>
    <name evidence="25" type="ORF">HFC64_15090</name>
    <name evidence="26" type="ORF">SSOP1_0721</name>
    <name evidence="17" type="ORF">SULA_1781</name>
    <name evidence="15" type="ORF">SULB_1782</name>
    <name evidence="16" type="ORF">SULC_1780</name>
    <name evidence="18" type="ORF">SULG_08940</name>
    <name evidence="19" type="ORF">SULH_08940</name>
    <name evidence="20" type="ORF">SULI_08940</name>
    <name evidence="21" type="ORF">SULM_08930</name>
    <name evidence="22" type="ORF">SULN_08930</name>
    <name evidence="23" type="ORF">SULO_08940</name>
    <name evidence="24" type="ORF">SULZ_08865</name>
</gene>
<dbReference type="EMBL" id="LT549890">
    <property type="protein sequence ID" value="SAI84275.1"/>
    <property type="molecule type" value="Genomic_DNA"/>
</dbReference>
<evidence type="ECO:0000313" key="15">
    <source>
        <dbReference type="EMBL" id="AKA74025.1"/>
    </source>
</evidence>
<keyword evidence="3 10" id="KW-0813">Transport</keyword>
<evidence type="ECO:0000259" key="14">
    <source>
        <dbReference type="Pfam" id="PF10559"/>
    </source>
</evidence>
<evidence type="ECO:0000313" key="35">
    <source>
        <dbReference type="Proteomes" id="UP000275843"/>
    </source>
</evidence>
<dbReference type="KEGG" id="ssol:SULB_1782"/>
<name>A0A0E3GWP2_SACSO</name>
<dbReference type="InterPro" id="IPR030659">
    <property type="entry name" value="SecY_CS"/>
</dbReference>
<dbReference type="Proteomes" id="UP000076770">
    <property type="component" value="Chromosome i"/>
</dbReference>
<keyword evidence="8 10" id="KW-0811">Translocation</keyword>
<dbReference type="Proteomes" id="UP000282269">
    <property type="component" value="Chromosome"/>
</dbReference>
<evidence type="ECO:0000313" key="20">
    <source>
        <dbReference type="EMBL" id="AZF73743.1"/>
    </source>
</evidence>
<evidence type="ECO:0000313" key="34">
    <source>
        <dbReference type="Proteomes" id="UP000273443"/>
    </source>
</evidence>
<dbReference type="EMBL" id="CP011055">
    <property type="protein sequence ID" value="AKA74025.1"/>
    <property type="molecule type" value="Genomic_DNA"/>
</dbReference>
<evidence type="ECO:0000256" key="2">
    <source>
        <dbReference type="ARBA" id="ARBA00005751"/>
    </source>
</evidence>
<dbReference type="NCBIfam" id="NF006341">
    <property type="entry name" value="PRK08568.1-5"/>
    <property type="match status" value="1"/>
</dbReference>
<feature type="transmembrane region" description="Helical" evidence="10">
    <location>
        <begin position="434"/>
        <end position="453"/>
    </location>
</feature>
<evidence type="ECO:0000313" key="32">
    <source>
        <dbReference type="Proteomes" id="UP000269431"/>
    </source>
</evidence>
<dbReference type="InterPro" id="IPR026593">
    <property type="entry name" value="SecY"/>
</dbReference>
<evidence type="ECO:0000256" key="8">
    <source>
        <dbReference type="ARBA" id="ARBA00023010"/>
    </source>
</evidence>